<gene>
    <name evidence="4" type="ORF">ASIM_LOCUS15135</name>
</gene>
<feature type="transmembrane region" description="Helical" evidence="2">
    <location>
        <begin position="185"/>
        <end position="208"/>
    </location>
</feature>
<evidence type="ECO:0000313" key="5">
    <source>
        <dbReference type="Proteomes" id="UP000267096"/>
    </source>
</evidence>
<sequence>MAAEKWCATLVALFVLLGLSITFGFGTSYVNDGIGFEKGNRRRILAVVKFELLMILFSMFTYFRIMDSLNSKNDLSRREKRLQLGPLSLNPRRFAVSMILIIWLSLAQIGFPLYWVNSSIQNQLFDISMISLGLWNYIVAILFVLFCISLGISSLNIFSSGRTFVKVLFRCTFLKWLFEEPRSQVIISVSVGVIISLLTFLCSDMLSLKEQVFHIRNLPPQAVGLRFAVVSDIHVGASVKKDHVAKVVDRINSENVDAVFLVGDIIDSPRSAVWRRTLPLGIFLTAFVKRIARYRYLKSKFGTFYVTGNHEYYYGNALDWFEFFKTLGIQVLDNRSVNLNGLCLAGVNDYSSGNSGIKGHKFDIDLALSNCSESEPILVLSHNPASAQQIAFNAQNRRVDLILSGHTHAGQFYTIAPIAYFVLPYFHGVYQISSHTQLLVSAGTLYQGPPMKMLGMSEIWIVSLQPFASNHSSKFGTKMLEKMGWKDGGGLGKKEQGRNDNIKLKANYSGKGLGCESSYDDTWVAHHDDFANLLHTLNQKKDDGGEGDADKNDVVASEKSKKSRSRVR</sequence>
<keyword evidence="2" id="KW-0472">Membrane</keyword>
<feature type="transmembrane region" description="Helical" evidence="2">
    <location>
        <begin position="44"/>
        <end position="63"/>
    </location>
</feature>
<keyword evidence="2" id="KW-0812">Transmembrane</keyword>
<dbReference type="SUPFAM" id="SSF56300">
    <property type="entry name" value="Metallo-dependent phosphatases"/>
    <property type="match status" value="1"/>
</dbReference>
<protein>
    <submittedName>
        <fullName evidence="6">Transmembrane protein with metallophosphoesterase domain (inferred by orthology to a human protein)</fullName>
    </submittedName>
</protein>
<dbReference type="PROSITE" id="PS50174">
    <property type="entry name" value="G_PATCH"/>
    <property type="match status" value="1"/>
</dbReference>
<reference evidence="6" key="1">
    <citation type="submission" date="2017-02" db="UniProtKB">
        <authorList>
            <consortium name="WormBaseParasite"/>
        </authorList>
    </citation>
    <scope>IDENTIFICATION</scope>
</reference>
<feature type="compositionally biased region" description="Basic and acidic residues" evidence="1">
    <location>
        <begin position="539"/>
        <end position="560"/>
    </location>
</feature>
<evidence type="ECO:0000313" key="6">
    <source>
        <dbReference type="WBParaSite" id="ASIM_0001572801-mRNA-1"/>
    </source>
</evidence>
<dbReference type="CDD" id="cd07385">
    <property type="entry name" value="MPP_YkuE_C"/>
    <property type="match status" value="1"/>
</dbReference>
<dbReference type="SMART" id="SM00443">
    <property type="entry name" value="G_patch"/>
    <property type="match status" value="1"/>
</dbReference>
<dbReference type="InterPro" id="IPR029052">
    <property type="entry name" value="Metallo-depent_PP-like"/>
</dbReference>
<name>A0A0M3K437_ANISI</name>
<dbReference type="GO" id="GO:0003676">
    <property type="term" value="F:nucleic acid binding"/>
    <property type="evidence" value="ECO:0007669"/>
    <property type="project" value="InterPro"/>
</dbReference>
<dbReference type="PANTHER" id="PTHR31302:SF30">
    <property type="entry name" value="CALCINEURIN-LIKE PHOSPHOESTERASE DOMAIN-CONTAINING PROTEIN"/>
    <property type="match status" value="1"/>
</dbReference>
<dbReference type="OrthoDB" id="783096at2759"/>
<dbReference type="InterPro" id="IPR000467">
    <property type="entry name" value="G_patch_dom"/>
</dbReference>
<feature type="transmembrane region" description="Helical" evidence="2">
    <location>
        <begin position="94"/>
        <end position="115"/>
    </location>
</feature>
<feature type="domain" description="G-patch" evidence="3">
    <location>
        <begin position="472"/>
        <end position="518"/>
    </location>
</feature>
<dbReference type="PANTHER" id="PTHR31302">
    <property type="entry name" value="TRANSMEMBRANE PROTEIN WITH METALLOPHOSPHOESTERASE DOMAIN-RELATED"/>
    <property type="match status" value="1"/>
</dbReference>
<evidence type="ECO:0000256" key="1">
    <source>
        <dbReference type="SAM" id="MobiDB-lite"/>
    </source>
</evidence>
<dbReference type="Pfam" id="PF01585">
    <property type="entry name" value="G-patch"/>
    <property type="match status" value="1"/>
</dbReference>
<dbReference type="GO" id="GO:0016787">
    <property type="term" value="F:hydrolase activity"/>
    <property type="evidence" value="ECO:0007669"/>
    <property type="project" value="InterPro"/>
</dbReference>
<reference evidence="4 5" key="2">
    <citation type="submission" date="2018-11" db="EMBL/GenBank/DDBJ databases">
        <authorList>
            <consortium name="Pathogen Informatics"/>
        </authorList>
    </citation>
    <scope>NUCLEOTIDE SEQUENCE [LARGE SCALE GENOMIC DNA]</scope>
</reference>
<dbReference type="EMBL" id="UYRR01032132">
    <property type="protein sequence ID" value="VDK54337.1"/>
    <property type="molecule type" value="Genomic_DNA"/>
</dbReference>
<keyword evidence="2" id="KW-1133">Transmembrane helix</keyword>
<dbReference type="AlphaFoldDB" id="A0A0M3K437"/>
<keyword evidence="5" id="KW-1185">Reference proteome</keyword>
<dbReference type="InterPro" id="IPR004843">
    <property type="entry name" value="Calcineurin-like_PHP"/>
</dbReference>
<organism evidence="6">
    <name type="scientific">Anisakis simplex</name>
    <name type="common">Herring worm</name>
    <dbReference type="NCBI Taxonomy" id="6269"/>
    <lineage>
        <taxon>Eukaryota</taxon>
        <taxon>Metazoa</taxon>
        <taxon>Ecdysozoa</taxon>
        <taxon>Nematoda</taxon>
        <taxon>Chromadorea</taxon>
        <taxon>Rhabditida</taxon>
        <taxon>Spirurina</taxon>
        <taxon>Ascaridomorpha</taxon>
        <taxon>Ascaridoidea</taxon>
        <taxon>Anisakidae</taxon>
        <taxon>Anisakis</taxon>
        <taxon>Anisakis simplex complex</taxon>
    </lineage>
</organism>
<feature type="transmembrane region" description="Helical" evidence="2">
    <location>
        <begin position="135"/>
        <end position="158"/>
    </location>
</feature>
<dbReference type="Pfam" id="PF00149">
    <property type="entry name" value="Metallophos"/>
    <property type="match status" value="1"/>
</dbReference>
<dbReference type="Gene3D" id="3.60.21.10">
    <property type="match status" value="1"/>
</dbReference>
<evidence type="ECO:0000313" key="4">
    <source>
        <dbReference type="EMBL" id="VDK54337.1"/>
    </source>
</evidence>
<feature type="region of interest" description="Disordered" evidence="1">
    <location>
        <begin position="538"/>
        <end position="568"/>
    </location>
</feature>
<proteinExistence type="predicted"/>
<dbReference type="Proteomes" id="UP000267096">
    <property type="component" value="Unassembled WGS sequence"/>
</dbReference>
<evidence type="ECO:0000259" key="3">
    <source>
        <dbReference type="PROSITE" id="PS50174"/>
    </source>
</evidence>
<accession>A0A0M3K437</accession>
<evidence type="ECO:0000256" key="2">
    <source>
        <dbReference type="SAM" id="Phobius"/>
    </source>
</evidence>
<dbReference type="InterPro" id="IPR051158">
    <property type="entry name" value="Metallophosphoesterase_sf"/>
</dbReference>
<dbReference type="WBParaSite" id="ASIM_0001572801-mRNA-1">
    <property type="protein sequence ID" value="ASIM_0001572801-mRNA-1"/>
    <property type="gene ID" value="ASIM_0001572801"/>
</dbReference>